<dbReference type="EMBL" id="BJLF01000003">
    <property type="protein sequence ID" value="GEA50025.1"/>
    <property type="molecule type" value="Genomic_DNA"/>
</dbReference>
<dbReference type="Proteomes" id="UP000318717">
    <property type="component" value="Unassembled WGS sequence"/>
</dbReference>
<comment type="caution">
    <text evidence="1">The sequence shown here is derived from an EMBL/GenBank/DDBJ whole genome shotgun (WGS) entry which is preliminary data.</text>
</comment>
<name>A0A4Y3HSN4_9VIBR</name>
<organism evidence="1 2">
    <name type="scientific">Vibrio inusitatus NBRC 102082</name>
    <dbReference type="NCBI Taxonomy" id="1219070"/>
    <lineage>
        <taxon>Bacteria</taxon>
        <taxon>Pseudomonadati</taxon>
        <taxon>Pseudomonadota</taxon>
        <taxon>Gammaproteobacteria</taxon>
        <taxon>Vibrionales</taxon>
        <taxon>Vibrionaceae</taxon>
        <taxon>Vibrio</taxon>
    </lineage>
</organism>
<reference evidence="1 2" key="1">
    <citation type="submission" date="2019-06" db="EMBL/GenBank/DDBJ databases">
        <title>Whole genome shotgun sequence of Vibrio inusitatus NBRC 102082.</title>
        <authorList>
            <person name="Hosoyama A."/>
            <person name="Uohara A."/>
            <person name="Ohji S."/>
            <person name="Ichikawa N."/>
        </authorList>
    </citation>
    <scope>NUCLEOTIDE SEQUENCE [LARGE SCALE GENOMIC DNA]</scope>
    <source>
        <strain evidence="1 2">NBRC 102082</strain>
    </source>
</reference>
<accession>A0A4Y3HSN4</accession>
<keyword evidence="2" id="KW-1185">Reference proteome</keyword>
<gene>
    <name evidence="1" type="ORF">VIN01S_08290</name>
</gene>
<protein>
    <submittedName>
        <fullName evidence="1">Uncharacterized protein</fullName>
    </submittedName>
</protein>
<sequence>MKAITQYKEHFFRFLSVLKFSRTAILNVFTNNATSEVTVMKAIRQKIITLAFSQIEAQLNNNRDSRVVCLSSLSSYRLHYG</sequence>
<dbReference type="AlphaFoldDB" id="A0A4Y3HSN4"/>
<proteinExistence type="predicted"/>
<evidence type="ECO:0000313" key="2">
    <source>
        <dbReference type="Proteomes" id="UP000318717"/>
    </source>
</evidence>
<evidence type="ECO:0000313" key="1">
    <source>
        <dbReference type="EMBL" id="GEA50025.1"/>
    </source>
</evidence>